<reference evidence="1 2" key="1">
    <citation type="journal article" date="2021" name="Int. J. Syst. Evol. Microbiol.">
        <title>Faecalibacter bovis sp. nov., isolated from cow faeces.</title>
        <authorList>
            <person name="Li F."/>
            <person name="Zhao W."/>
            <person name="Hong Q."/>
            <person name="Shao Q."/>
            <person name="Song J."/>
            <person name="Yang S."/>
        </authorList>
    </citation>
    <scope>NUCLEOTIDE SEQUENCE [LARGE SCALE GENOMIC DNA]</scope>
    <source>
        <strain evidence="1 2">ZY171143</strain>
    </source>
</reference>
<dbReference type="Proteomes" id="UP000672011">
    <property type="component" value="Chromosome"/>
</dbReference>
<reference evidence="2" key="2">
    <citation type="submission" date="2021-04" db="EMBL/GenBank/DDBJ databases">
        <title>Taxonomy of Flavobacteriaceae bacterium ZY171143.</title>
        <authorList>
            <person name="Li F."/>
        </authorList>
    </citation>
    <scope>NUCLEOTIDE SEQUENCE [LARGE SCALE GENOMIC DNA]</scope>
    <source>
        <strain evidence="2">ZY171143</strain>
    </source>
</reference>
<dbReference type="EMBL" id="CP072842">
    <property type="protein sequence ID" value="QTV06350.1"/>
    <property type="molecule type" value="Genomic_DNA"/>
</dbReference>
<gene>
    <name evidence="1" type="ORF">J9309_03170</name>
</gene>
<sequence>MKKTFFTLLLSSTIFAQEKATDLKSIHINVIGIGASYEKALADNFTVLGNINYSTINFRGTNDSLDMDLTIKLGLEGRYYYNFDRRLSKGKSTLNNSGNYVGLKIDYYTDWLSTYEGIGKDDDFVKLVANYGIKRNFGKQFYYEFNTGLGLIVDSYHSYKYSDDGGVNWIYSDKKTELSFLPEVGFRVGYNF</sequence>
<keyword evidence="2" id="KW-1185">Reference proteome</keyword>
<name>A0ABX7XEM9_9FLAO</name>
<evidence type="ECO:0000313" key="2">
    <source>
        <dbReference type="Proteomes" id="UP000672011"/>
    </source>
</evidence>
<protein>
    <submittedName>
        <fullName evidence="1">DUF3575 domain-containing protein</fullName>
    </submittedName>
</protein>
<dbReference type="RefSeq" id="WP_230476994.1">
    <property type="nucleotide sequence ID" value="NZ_CP072842.1"/>
</dbReference>
<organism evidence="1 2">
    <name type="scientific">Faecalibacter bovis</name>
    <dbReference type="NCBI Taxonomy" id="2898187"/>
    <lineage>
        <taxon>Bacteria</taxon>
        <taxon>Pseudomonadati</taxon>
        <taxon>Bacteroidota</taxon>
        <taxon>Flavobacteriia</taxon>
        <taxon>Flavobacteriales</taxon>
        <taxon>Weeksellaceae</taxon>
        <taxon>Faecalibacter</taxon>
    </lineage>
</organism>
<proteinExistence type="predicted"/>
<accession>A0ABX7XEM9</accession>
<evidence type="ECO:0000313" key="1">
    <source>
        <dbReference type="EMBL" id="QTV06350.1"/>
    </source>
</evidence>